<keyword evidence="3" id="KW-1185">Reference proteome</keyword>
<dbReference type="SUPFAM" id="SSF56037">
    <property type="entry name" value="PheT/TilS domain"/>
    <property type="match status" value="1"/>
</dbReference>
<comment type="caution">
    <text evidence="2">The sequence shown here is derived from an EMBL/GenBank/DDBJ whole genome shotgun (WGS) entry which is preliminary data.</text>
</comment>
<dbReference type="Gene3D" id="3.50.40.10">
    <property type="entry name" value="Phenylalanyl-trna Synthetase, Chain B, domain 3"/>
    <property type="match status" value="1"/>
</dbReference>
<organism evidence="2 3">
    <name type="scientific">Nostocoides veronense</name>
    <dbReference type="NCBI Taxonomy" id="330836"/>
    <lineage>
        <taxon>Bacteria</taxon>
        <taxon>Bacillati</taxon>
        <taxon>Actinomycetota</taxon>
        <taxon>Actinomycetes</taxon>
        <taxon>Micrococcales</taxon>
        <taxon>Intrasporangiaceae</taxon>
        <taxon>Nostocoides</taxon>
    </lineage>
</organism>
<dbReference type="Pfam" id="PF03483">
    <property type="entry name" value="B3_4"/>
    <property type="match status" value="1"/>
</dbReference>
<dbReference type="EMBL" id="BAAAPO010000023">
    <property type="protein sequence ID" value="GAA1790835.1"/>
    <property type="molecule type" value="Genomic_DNA"/>
</dbReference>
<dbReference type="SMART" id="SM00873">
    <property type="entry name" value="B3_4"/>
    <property type="match status" value="1"/>
</dbReference>
<gene>
    <name evidence="2" type="ORF">GCM10009811_14760</name>
</gene>
<feature type="domain" description="B3/B4 tRNA-binding" evidence="1">
    <location>
        <begin position="66"/>
        <end position="220"/>
    </location>
</feature>
<dbReference type="Proteomes" id="UP001499938">
    <property type="component" value="Unassembled WGS sequence"/>
</dbReference>
<dbReference type="PANTHER" id="PTHR39209">
    <property type="match status" value="1"/>
</dbReference>
<sequence length="240" mass="25342">MTDLQQAWIGQEVRALRPDYAALIITAHGAVGGPSDEASDAALRAAEDFARGLLADTEPAAIPQVALWREAFSAFGVRPRSAVSSLESLLRRAADGLPRIDRLTDHYNAISVRHLLPLGGEDLQAYAGAPRLVVADGTEIFDAVEAGVVVAANPKAGEVVWRDDIGVTCRRWNWRQGARTRISPATRDALFIIDGLGPSAAGAVSAAGEDLATVLRRHAPACETASRLLGPDRIEAAAPA</sequence>
<dbReference type="RefSeq" id="WP_344083053.1">
    <property type="nucleotide sequence ID" value="NZ_BAAAPO010000023.1"/>
</dbReference>
<evidence type="ECO:0000313" key="2">
    <source>
        <dbReference type="EMBL" id="GAA1790835.1"/>
    </source>
</evidence>
<dbReference type="InterPro" id="IPR020825">
    <property type="entry name" value="Phe-tRNA_synthase-like_B3/B4"/>
</dbReference>
<proteinExistence type="predicted"/>
<dbReference type="PANTHER" id="PTHR39209:SF2">
    <property type="entry name" value="CYTOPLASMIC PROTEIN"/>
    <property type="match status" value="1"/>
</dbReference>
<evidence type="ECO:0000313" key="3">
    <source>
        <dbReference type="Proteomes" id="UP001499938"/>
    </source>
</evidence>
<evidence type="ECO:0000259" key="1">
    <source>
        <dbReference type="SMART" id="SM00873"/>
    </source>
</evidence>
<name>A0ABN2LJK0_9MICO</name>
<accession>A0ABN2LJK0</accession>
<dbReference type="InterPro" id="IPR005146">
    <property type="entry name" value="B3/B4_tRNA-bd"/>
</dbReference>
<reference evidence="2 3" key="1">
    <citation type="journal article" date="2019" name="Int. J. Syst. Evol. Microbiol.">
        <title>The Global Catalogue of Microorganisms (GCM) 10K type strain sequencing project: providing services to taxonomists for standard genome sequencing and annotation.</title>
        <authorList>
            <consortium name="The Broad Institute Genomics Platform"/>
            <consortium name="The Broad Institute Genome Sequencing Center for Infectious Disease"/>
            <person name="Wu L."/>
            <person name="Ma J."/>
        </authorList>
    </citation>
    <scope>NUCLEOTIDE SEQUENCE [LARGE SCALE GENOMIC DNA]</scope>
    <source>
        <strain evidence="2 3">JCM 15592</strain>
    </source>
</reference>
<protein>
    <submittedName>
        <fullName evidence="2">B3/4 domain-containing protein</fullName>
    </submittedName>
</protein>